<dbReference type="SUPFAM" id="SSF55729">
    <property type="entry name" value="Acyl-CoA N-acyltransferases (Nat)"/>
    <property type="match status" value="1"/>
</dbReference>
<dbReference type="RefSeq" id="WP_377470897.1">
    <property type="nucleotide sequence ID" value="NZ_JBHLWN010000057.1"/>
</dbReference>
<dbReference type="Gene3D" id="3.40.630.30">
    <property type="match status" value="1"/>
</dbReference>
<dbReference type="EC" id="2.3.-.-" evidence="2"/>
<dbReference type="Proteomes" id="UP001589776">
    <property type="component" value="Unassembled WGS sequence"/>
</dbReference>
<dbReference type="GO" id="GO:0016746">
    <property type="term" value="F:acyltransferase activity"/>
    <property type="evidence" value="ECO:0007669"/>
    <property type="project" value="UniProtKB-KW"/>
</dbReference>
<reference evidence="2 3" key="1">
    <citation type="submission" date="2024-09" db="EMBL/GenBank/DDBJ databases">
        <authorList>
            <person name="Sun Q."/>
            <person name="Mori K."/>
        </authorList>
    </citation>
    <scope>NUCLEOTIDE SEQUENCE [LARGE SCALE GENOMIC DNA]</scope>
    <source>
        <strain evidence="2 3">CCM 7759</strain>
    </source>
</reference>
<accession>A0ABV6DLR1</accession>
<protein>
    <submittedName>
        <fullName evidence="2">GNAT family N-acetyltransferase</fullName>
        <ecNumber evidence="2">2.3.-.-</ecNumber>
    </submittedName>
</protein>
<dbReference type="PROSITE" id="PS51186">
    <property type="entry name" value="GNAT"/>
    <property type="match status" value="1"/>
</dbReference>
<evidence type="ECO:0000259" key="1">
    <source>
        <dbReference type="PROSITE" id="PS51186"/>
    </source>
</evidence>
<dbReference type="InterPro" id="IPR000182">
    <property type="entry name" value="GNAT_dom"/>
</dbReference>
<organism evidence="2 3">
    <name type="scientific">Paenibacillus chartarius</name>
    <dbReference type="NCBI Taxonomy" id="747481"/>
    <lineage>
        <taxon>Bacteria</taxon>
        <taxon>Bacillati</taxon>
        <taxon>Bacillota</taxon>
        <taxon>Bacilli</taxon>
        <taxon>Bacillales</taxon>
        <taxon>Paenibacillaceae</taxon>
        <taxon>Paenibacillus</taxon>
    </lineage>
</organism>
<feature type="domain" description="N-acetyltransferase" evidence="1">
    <location>
        <begin position="2"/>
        <end position="149"/>
    </location>
</feature>
<evidence type="ECO:0000313" key="3">
    <source>
        <dbReference type="Proteomes" id="UP001589776"/>
    </source>
</evidence>
<name>A0ABV6DLR1_9BACL</name>
<dbReference type="Pfam" id="PF00583">
    <property type="entry name" value="Acetyltransf_1"/>
    <property type="match status" value="1"/>
</dbReference>
<keyword evidence="2" id="KW-0012">Acyltransferase</keyword>
<evidence type="ECO:0000313" key="2">
    <source>
        <dbReference type="EMBL" id="MFC0213584.1"/>
    </source>
</evidence>
<dbReference type="CDD" id="cd04301">
    <property type="entry name" value="NAT_SF"/>
    <property type="match status" value="1"/>
</dbReference>
<gene>
    <name evidence="2" type="ORF">ACFFK0_14160</name>
</gene>
<comment type="caution">
    <text evidence="2">The sequence shown here is derived from an EMBL/GenBank/DDBJ whole genome shotgun (WGS) entry which is preliminary data.</text>
</comment>
<dbReference type="InterPro" id="IPR016181">
    <property type="entry name" value="Acyl_CoA_acyltransferase"/>
</dbReference>
<keyword evidence="2" id="KW-0808">Transferase</keyword>
<dbReference type="EMBL" id="JBHLWN010000057">
    <property type="protein sequence ID" value="MFC0213584.1"/>
    <property type="molecule type" value="Genomic_DNA"/>
</dbReference>
<proteinExistence type="predicted"/>
<sequence>MANIRKLEFADNRQALELLQLQLGAYRAEARLTGIHEPPLLAESITTLRQSKETFYGYFEEERLVGAVSFLVEGDVVTICRLMVDERLSRRGIASALLEAIQELVPGTRQWRVIAAARNAPALNLYRKIGFLEQSRQQLAPNLELITLTKVEL</sequence>
<keyword evidence="3" id="KW-1185">Reference proteome</keyword>